<dbReference type="InterPro" id="IPR051930">
    <property type="entry name" value="FNR_type-1"/>
</dbReference>
<evidence type="ECO:0000256" key="3">
    <source>
        <dbReference type="ARBA" id="ARBA00013223"/>
    </source>
</evidence>
<evidence type="ECO:0000256" key="8">
    <source>
        <dbReference type="ARBA" id="ARBA00023002"/>
    </source>
</evidence>
<dbReference type="InterPro" id="IPR017938">
    <property type="entry name" value="Riboflavin_synthase-like_b-brl"/>
</dbReference>
<protein>
    <recommendedName>
        <fullName evidence="3">ferredoxin--NADP(+) reductase</fullName>
        <ecNumber evidence="3">1.18.1.2</ecNumber>
    </recommendedName>
</protein>
<dbReference type="InterPro" id="IPR001709">
    <property type="entry name" value="Flavoprot_Pyr_Nucl_cyt_Rdtase"/>
</dbReference>
<dbReference type="RefSeq" id="WP_076401281.1">
    <property type="nucleotide sequence ID" value="NZ_FTOA01000005.1"/>
</dbReference>
<keyword evidence="12" id="KW-1185">Reference proteome</keyword>
<dbReference type="GO" id="GO:0042167">
    <property type="term" value="P:heme catabolic process"/>
    <property type="evidence" value="ECO:0007669"/>
    <property type="project" value="TreeGrafter"/>
</dbReference>
<dbReference type="InterPro" id="IPR033892">
    <property type="entry name" value="FNR_bac"/>
</dbReference>
<evidence type="ECO:0000313" key="11">
    <source>
        <dbReference type="EMBL" id="SIT02374.1"/>
    </source>
</evidence>
<dbReference type="EC" id="1.18.1.2" evidence="3"/>
<accession>A0A1N7NVL6</accession>
<evidence type="ECO:0000313" key="12">
    <source>
        <dbReference type="Proteomes" id="UP000185678"/>
    </source>
</evidence>
<keyword evidence="8" id="KW-0560">Oxidoreductase</keyword>
<dbReference type="SUPFAM" id="SSF63380">
    <property type="entry name" value="Riboflavin synthase domain-like"/>
    <property type="match status" value="1"/>
</dbReference>
<gene>
    <name evidence="11" type="ORF">SAMN05421779_105393</name>
</gene>
<organism evidence="11 12">
    <name type="scientific">Insolitispirillum peregrinum</name>
    <dbReference type="NCBI Taxonomy" id="80876"/>
    <lineage>
        <taxon>Bacteria</taxon>
        <taxon>Pseudomonadati</taxon>
        <taxon>Pseudomonadota</taxon>
        <taxon>Alphaproteobacteria</taxon>
        <taxon>Rhodospirillales</taxon>
        <taxon>Novispirillaceae</taxon>
        <taxon>Insolitispirillum</taxon>
    </lineage>
</organism>
<dbReference type="InterPro" id="IPR008333">
    <property type="entry name" value="Cbr1-like_FAD-bd_dom"/>
</dbReference>
<dbReference type="GO" id="GO:0004324">
    <property type="term" value="F:ferredoxin-NADP+ reductase activity"/>
    <property type="evidence" value="ECO:0007669"/>
    <property type="project" value="UniProtKB-EC"/>
</dbReference>
<dbReference type="CDD" id="cd06195">
    <property type="entry name" value="FNR1"/>
    <property type="match status" value="1"/>
</dbReference>
<dbReference type="EMBL" id="FTOA01000005">
    <property type="protein sequence ID" value="SIT02374.1"/>
    <property type="molecule type" value="Genomic_DNA"/>
</dbReference>
<evidence type="ECO:0000256" key="5">
    <source>
        <dbReference type="ARBA" id="ARBA00022741"/>
    </source>
</evidence>
<dbReference type="InterPro" id="IPR039261">
    <property type="entry name" value="FNR_nucleotide-bd"/>
</dbReference>
<dbReference type="SUPFAM" id="SSF52343">
    <property type="entry name" value="Ferredoxin reductase-like, C-terminal NADP-linked domain"/>
    <property type="match status" value="1"/>
</dbReference>
<dbReference type="Gene3D" id="2.40.30.10">
    <property type="entry name" value="Translation factors"/>
    <property type="match status" value="1"/>
</dbReference>
<dbReference type="GO" id="GO:0034599">
    <property type="term" value="P:cellular response to oxidative stress"/>
    <property type="evidence" value="ECO:0007669"/>
    <property type="project" value="TreeGrafter"/>
</dbReference>
<dbReference type="Pfam" id="PF00175">
    <property type="entry name" value="NAD_binding_1"/>
    <property type="match status" value="1"/>
</dbReference>
<dbReference type="STRING" id="80876.SAMN05421779_105393"/>
<dbReference type="AlphaFoldDB" id="A0A1N7NVL6"/>
<keyword evidence="4" id="KW-0285">Flavoprotein</keyword>
<sequence length="258" mass="29059">MSNIIEATVTEVHHWTDSLFTIKLTRDPGFRFENGQFAMIGLRVDGKPLMRAYSVVSANYEEHLEFLSIKVPNGPLTSRLQHVQVGDTVLVNRKVTGTLVTANLLPGKNLYLISTGTGLAPFLSIIKDPEVYELFDRVILTHTCRTTNELVYRELIERDLPQNEFFGDVIAKKLTYYCSVTREQHERQGRITSLIYTGKLFEDLGEKPFDPAVDRVMICGNPSMLVELSNYLESIGFDEGAGNKPGHFVIEKAFAEAK</sequence>
<dbReference type="OrthoDB" id="9784483at2"/>
<keyword evidence="6" id="KW-0274">FAD</keyword>
<keyword evidence="5" id="KW-0547">Nucleotide-binding</keyword>
<dbReference type="InterPro" id="IPR017927">
    <property type="entry name" value="FAD-bd_FR_type"/>
</dbReference>
<evidence type="ECO:0000256" key="2">
    <source>
        <dbReference type="ARBA" id="ARBA00008312"/>
    </source>
</evidence>
<keyword evidence="7" id="KW-0521">NADP</keyword>
<comment type="catalytic activity">
    <reaction evidence="9">
        <text>2 reduced [2Fe-2S]-[ferredoxin] + NADP(+) + H(+) = 2 oxidized [2Fe-2S]-[ferredoxin] + NADPH</text>
        <dbReference type="Rhea" id="RHEA:20125"/>
        <dbReference type="Rhea" id="RHEA-COMP:10000"/>
        <dbReference type="Rhea" id="RHEA-COMP:10001"/>
        <dbReference type="ChEBI" id="CHEBI:15378"/>
        <dbReference type="ChEBI" id="CHEBI:33737"/>
        <dbReference type="ChEBI" id="CHEBI:33738"/>
        <dbReference type="ChEBI" id="CHEBI:57783"/>
        <dbReference type="ChEBI" id="CHEBI:58349"/>
        <dbReference type="EC" id="1.18.1.2"/>
    </reaction>
</comment>
<feature type="domain" description="FAD-binding FR-type" evidence="10">
    <location>
        <begin position="2"/>
        <end position="102"/>
    </location>
</feature>
<dbReference type="Proteomes" id="UP000185678">
    <property type="component" value="Unassembled WGS sequence"/>
</dbReference>
<evidence type="ECO:0000256" key="9">
    <source>
        <dbReference type="ARBA" id="ARBA00047776"/>
    </source>
</evidence>
<dbReference type="InterPro" id="IPR001433">
    <property type="entry name" value="OxRdtase_FAD/NAD-bd"/>
</dbReference>
<evidence type="ECO:0000256" key="4">
    <source>
        <dbReference type="ARBA" id="ARBA00022630"/>
    </source>
</evidence>
<evidence type="ECO:0000259" key="10">
    <source>
        <dbReference type="PROSITE" id="PS51384"/>
    </source>
</evidence>
<dbReference type="PROSITE" id="PS51384">
    <property type="entry name" value="FAD_FR"/>
    <property type="match status" value="1"/>
</dbReference>
<dbReference type="Gene3D" id="3.40.50.80">
    <property type="entry name" value="Nucleotide-binding domain of ferredoxin-NADP reductase (FNR) module"/>
    <property type="match status" value="1"/>
</dbReference>
<dbReference type="Pfam" id="PF00970">
    <property type="entry name" value="FAD_binding_6"/>
    <property type="match status" value="1"/>
</dbReference>
<evidence type="ECO:0000256" key="1">
    <source>
        <dbReference type="ARBA" id="ARBA00001974"/>
    </source>
</evidence>
<dbReference type="PANTHER" id="PTHR47878">
    <property type="entry name" value="OXIDOREDUCTASE FAD/NAD(P)-BINDING DOMAIN PROTEIN"/>
    <property type="match status" value="1"/>
</dbReference>
<reference evidence="11 12" key="1">
    <citation type="submission" date="2017-01" db="EMBL/GenBank/DDBJ databases">
        <authorList>
            <person name="Mah S.A."/>
            <person name="Swanson W.J."/>
            <person name="Moy G.W."/>
            <person name="Vacquier V.D."/>
        </authorList>
    </citation>
    <scope>NUCLEOTIDE SEQUENCE [LARGE SCALE GENOMIC DNA]</scope>
    <source>
        <strain evidence="11 12">DSM 11589</strain>
    </source>
</reference>
<name>A0A1N7NVL6_9PROT</name>
<comment type="cofactor">
    <cofactor evidence="1">
        <name>FAD</name>
        <dbReference type="ChEBI" id="CHEBI:57692"/>
    </cofactor>
</comment>
<dbReference type="PRINTS" id="PR00371">
    <property type="entry name" value="FPNCR"/>
</dbReference>
<dbReference type="GO" id="GO:0000166">
    <property type="term" value="F:nucleotide binding"/>
    <property type="evidence" value="ECO:0007669"/>
    <property type="project" value="UniProtKB-KW"/>
</dbReference>
<evidence type="ECO:0000256" key="6">
    <source>
        <dbReference type="ARBA" id="ARBA00022827"/>
    </source>
</evidence>
<evidence type="ECO:0000256" key="7">
    <source>
        <dbReference type="ARBA" id="ARBA00022857"/>
    </source>
</evidence>
<proteinExistence type="inferred from homology"/>
<comment type="similarity">
    <text evidence="2">Belongs to the ferredoxin--NADP reductase type 1 family.</text>
</comment>
<dbReference type="PANTHER" id="PTHR47878:SF1">
    <property type="entry name" value="FLAVODOXIN_FERREDOXIN--NADP REDUCTASE"/>
    <property type="match status" value="1"/>
</dbReference>